<dbReference type="PANTHER" id="PTHR22778">
    <property type="entry name" value="OVARIAN CANCER GENE-2 PROTEIN-RELATED"/>
    <property type="match status" value="1"/>
</dbReference>
<dbReference type="EMBL" id="LS480641">
    <property type="protein sequence ID" value="SPT18562.1"/>
    <property type="molecule type" value="Genomic_DNA"/>
</dbReference>
<dbReference type="Pfam" id="PF00078">
    <property type="entry name" value="RVT_1"/>
    <property type="match status" value="2"/>
</dbReference>
<dbReference type="InterPro" id="IPR043502">
    <property type="entry name" value="DNA/RNA_pol_sf"/>
</dbReference>
<evidence type="ECO:0000256" key="1">
    <source>
        <dbReference type="SAM" id="MobiDB-lite"/>
    </source>
</evidence>
<dbReference type="SUPFAM" id="SSF56672">
    <property type="entry name" value="DNA/RNA polymerases"/>
    <property type="match status" value="2"/>
</dbReference>
<evidence type="ECO:0000259" key="2">
    <source>
        <dbReference type="PROSITE" id="PS50878"/>
    </source>
</evidence>
<dbReference type="AlphaFoldDB" id="A0A7H4LIX4"/>
<feature type="compositionally biased region" description="Basic residues" evidence="1">
    <location>
        <begin position="897"/>
        <end position="906"/>
    </location>
</feature>
<dbReference type="InterPro" id="IPR029058">
    <property type="entry name" value="AB_hydrolase_fold"/>
</dbReference>
<evidence type="ECO:0000313" key="4">
    <source>
        <dbReference type="Proteomes" id="UP000280104"/>
    </source>
</evidence>
<dbReference type="Gene3D" id="3.40.50.1820">
    <property type="entry name" value="alpha/beta hydrolase"/>
    <property type="match status" value="1"/>
</dbReference>
<dbReference type="Proteomes" id="UP000280104">
    <property type="component" value="Chromosome II"/>
</dbReference>
<feature type="domain" description="Reverse transcriptase" evidence="2">
    <location>
        <begin position="200"/>
        <end position="485"/>
    </location>
</feature>
<dbReference type="SUPFAM" id="SSF53474">
    <property type="entry name" value="alpha/beta-Hydrolases"/>
    <property type="match status" value="1"/>
</dbReference>
<reference evidence="3 4" key="1">
    <citation type="submission" date="2018-05" db="EMBL/GenBank/DDBJ databases">
        <authorList>
            <person name="Thind KAUR A."/>
        </authorList>
    </citation>
    <scope>NUCLEOTIDE SEQUENCE [LARGE SCALE GENOMIC DNA]</scope>
</reference>
<sequence length="1162" mass="130046">MRRLRDALRQRSKRKSSLQVLIDNNKHVVCYLNVVEERRHLSILEIVLREAASAKAEQLILWQTTLWRRRENVRWCVSGDENCKFFHATANCQARPNKVKVIVHNGVEHHQNSQKLGIASGYFAEILGQPAPSMPIIDLSSLYTPLDLSGLIEPFSWAEIVEAINKAPNNRSPGPDSFTNEFYKAFKTLLKDDLLRFFSDLHSNSVNLDDINTAFITLLPKKDTPLEMKDYRPISLVHSTPKLASKVMTNRLQQQIPVLIHSLQSGFLKGRSIIENFALAAELVQCAHKRKLPVIALKLDFHKAFDSVSWDCLHQVLDARGFPQLWRQWVSNLLSTGCSRVMINGELGPPILSKRGFRQGDSLSPYLFILIADVLQRLCCLHFQEGSLQHPLGSGSFFPVLQYADDTLIIFKGNFEQATVIKNILTAFSDFSDRFTEADGFHETVETAWQSVPLHDNAFLTLDNKLRATAKALQRWSDRWIGNVRMKNLIALEVIARLDEAMDSRALSLDEHALCRLLKRKLLGLASLQRTIARQRSRLLQLRDGEANTAYFHRQACHRQRKNAILSLQHNGQTFTNQEEIANAVDEFYSALLGTAPERDYSLQLDARDLPWKNLAHLEAPFTIEEIEHIVKNMPMDKSPGPDGFTGRFYASYWSIIKDDMMRAMGQFYRGDMRGLPAINKAIVVLLPKKAGAVQITDFRPVSLVHGALKIFDKALAVRLAGELPSLVGNHQSAFVAGRSLHDNFMLVQCTARRLHALRDPSVMLKLDISKAFDSIQWPFLLEAQTPAILSTCDTKASPARGPYAQKRHRPRTDADTRLTAHGSPASCRRAARAHHSLRQPHPTTPAARRSAAGPTAACLPVQAPASTGSTLPPNRIKPSGTARTATSAPPRAPASNKKKKNTSRRVHADGPDARQTRMGSLAGGVGARRPRFLCLHGFRTSGEIMRKQVVGKWPAEVTASLDLVFADAPFPAEGKSDVDGIFDPPYYEWFQFDKGFTEYRNFDKCLAYIEELMIKEGPFDGLMGFSQGSILSGALPGLQEQGLALTRVPKIKYLIIIGGAKFRSPAIADKAYANMIKIPSLHFLGDNDFLKPHGEQLIESFVDPFIIRHPKGHTVPRLVDETSLEVMSRFLDKMEKEISELPSVKAEAEAAADVDEKEVCI</sequence>
<gene>
    <name evidence="3" type="ORF">CAMPLR22A2D_LOCUS3174</name>
</gene>
<dbReference type="InterPro" id="IPR005645">
    <property type="entry name" value="FSH-like_dom"/>
</dbReference>
<feature type="compositionally biased region" description="Low complexity" evidence="1">
    <location>
        <begin position="845"/>
        <end position="858"/>
    </location>
</feature>
<dbReference type="Pfam" id="PF03959">
    <property type="entry name" value="FSH1"/>
    <property type="match status" value="1"/>
</dbReference>
<accession>A0A7H4LIX4</accession>
<protein>
    <recommendedName>
        <fullName evidence="2">Reverse transcriptase domain-containing protein</fullName>
    </recommendedName>
</protein>
<organism evidence="3 4">
    <name type="scientific">Triticum aestivum</name>
    <name type="common">Wheat</name>
    <dbReference type="NCBI Taxonomy" id="4565"/>
    <lineage>
        <taxon>Eukaryota</taxon>
        <taxon>Viridiplantae</taxon>
        <taxon>Streptophyta</taxon>
        <taxon>Embryophyta</taxon>
        <taxon>Tracheophyta</taxon>
        <taxon>Spermatophyta</taxon>
        <taxon>Magnoliopsida</taxon>
        <taxon>Liliopsida</taxon>
        <taxon>Poales</taxon>
        <taxon>Poaceae</taxon>
        <taxon>BOP clade</taxon>
        <taxon>Pooideae</taxon>
        <taxon>Triticodae</taxon>
        <taxon>Triticeae</taxon>
        <taxon>Triticinae</taxon>
        <taxon>Triticum</taxon>
    </lineage>
</organism>
<dbReference type="FunFam" id="3.40.50.1820:FF:000133">
    <property type="entry name" value="esterase AGAP003155"/>
    <property type="match status" value="1"/>
</dbReference>
<feature type="compositionally biased region" description="Basic residues" evidence="1">
    <location>
        <begin position="830"/>
        <end position="839"/>
    </location>
</feature>
<name>A0A7H4LIX4_WHEAT</name>
<dbReference type="PROSITE" id="PS50878">
    <property type="entry name" value="RT_POL"/>
    <property type="match status" value="1"/>
</dbReference>
<proteinExistence type="predicted"/>
<feature type="compositionally biased region" description="Low complexity" evidence="1">
    <location>
        <begin position="882"/>
        <end position="896"/>
    </location>
</feature>
<feature type="compositionally biased region" description="Basic and acidic residues" evidence="1">
    <location>
        <begin position="907"/>
        <end position="916"/>
    </location>
</feature>
<dbReference type="PANTHER" id="PTHR22778:SF51">
    <property type="entry name" value="DIHYDROFOLATE REDUCTASE"/>
    <property type="match status" value="1"/>
</dbReference>
<dbReference type="InterPro" id="IPR000477">
    <property type="entry name" value="RT_dom"/>
</dbReference>
<dbReference type="CDD" id="cd01650">
    <property type="entry name" value="RT_nLTR_like"/>
    <property type="match status" value="1"/>
</dbReference>
<evidence type="ECO:0000313" key="3">
    <source>
        <dbReference type="EMBL" id="SPT18562.1"/>
    </source>
</evidence>
<feature type="region of interest" description="Disordered" evidence="1">
    <location>
        <begin position="793"/>
        <end position="923"/>
    </location>
</feature>